<dbReference type="Proteomes" id="UP000321577">
    <property type="component" value="Unassembled WGS sequence"/>
</dbReference>
<proteinExistence type="predicted"/>
<evidence type="ECO:0000256" key="1">
    <source>
        <dbReference type="SAM" id="MobiDB-lite"/>
    </source>
</evidence>
<reference evidence="2 3" key="1">
    <citation type="submission" date="2019-07" db="EMBL/GenBank/DDBJ databases">
        <title>Whole genome shotgun sequence of Brevifollis gellanilyticus NBRC 108608.</title>
        <authorList>
            <person name="Hosoyama A."/>
            <person name="Uohara A."/>
            <person name="Ohji S."/>
            <person name="Ichikawa N."/>
        </authorList>
    </citation>
    <scope>NUCLEOTIDE SEQUENCE [LARGE SCALE GENOMIC DNA]</scope>
    <source>
        <strain evidence="2 3">NBRC 108608</strain>
    </source>
</reference>
<feature type="region of interest" description="Disordered" evidence="1">
    <location>
        <begin position="1"/>
        <end position="70"/>
    </location>
</feature>
<keyword evidence="3" id="KW-1185">Reference proteome</keyword>
<evidence type="ECO:0000313" key="3">
    <source>
        <dbReference type="Proteomes" id="UP000321577"/>
    </source>
</evidence>
<dbReference type="EMBL" id="BKAG01000009">
    <property type="protein sequence ID" value="GEP42365.1"/>
    <property type="molecule type" value="Genomic_DNA"/>
</dbReference>
<gene>
    <name evidence="2" type="ORF">BGE01nite_16560</name>
</gene>
<dbReference type="AlphaFoldDB" id="A0A512M6K2"/>
<sequence>MEVPVAIAKGQNDEDQGDEAGVHDGEGEAYSPRSRKMRKTQDGASLAFLAPDPCPSDWEKGRFRDLRSLP</sequence>
<comment type="caution">
    <text evidence="2">The sequence shown here is derived from an EMBL/GenBank/DDBJ whole genome shotgun (WGS) entry which is preliminary data.</text>
</comment>
<accession>A0A512M6K2</accession>
<name>A0A512M6K2_9BACT</name>
<organism evidence="2 3">
    <name type="scientific">Brevifollis gellanilyticus</name>
    <dbReference type="NCBI Taxonomy" id="748831"/>
    <lineage>
        <taxon>Bacteria</taxon>
        <taxon>Pseudomonadati</taxon>
        <taxon>Verrucomicrobiota</taxon>
        <taxon>Verrucomicrobiia</taxon>
        <taxon>Verrucomicrobiales</taxon>
        <taxon>Verrucomicrobiaceae</taxon>
    </lineage>
</organism>
<protein>
    <submittedName>
        <fullName evidence="2">Uncharacterized protein</fullName>
    </submittedName>
</protein>
<feature type="compositionally biased region" description="Basic and acidic residues" evidence="1">
    <location>
        <begin position="57"/>
        <end position="70"/>
    </location>
</feature>
<evidence type="ECO:0000313" key="2">
    <source>
        <dbReference type="EMBL" id="GEP42365.1"/>
    </source>
</evidence>